<evidence type="ECO:0000313" key="1">
    <source>
        <dbReference type="EMBL" id="TCJ12314.1"/>
    </source>
</evidence>
<comment type="caution">
    <text evidence="1">The sequence shown here is derived from an EMBL/GenBank/DDBJ whole genome shotgun (WGS) entry which is preliminary data.</text>
</comment>
<organism evidence="1 2">
    <name type="scientific">Parasulfuritortus cantonensis</name>
    <dbReference type="NCBI Taxonomy" id="2528202"/>
    <lineage>
        <taxon>Bacteria</taxon>
        <taxon>Pseudomonadati</taxon>
        <taxon>Pseudomonadota</taxon>
        <taxon>Betaproteobacteria</taxon>
        <taxon>Nitrosomonadales</taxon>
        <taxon>Thiobacillaceae</taxon>
        <taxon>Parasulfuritortus</taxon>
    </lineage>
</organism>
<dbReference type="EMBL" id="SJZB01000043">
    <property type="protein sequence ID" value="TCJ12314.1"/>
    <property type="molecule type" value="Genomic_DNA"/>
</dbReference>
<dbReference type="AlphaFoldDB" id="A0A4R1B2P0"/>
<dbReference type="Proteomes" id="UP000295443">
    <property type="component" value="Unassembled WGS sequence"/>
</dbReference>
<gene>
    <name evidence="1" type="ORF">EZJ19_12295</name>
</gene>
<dbReference type="RefSeq" id="WP_131448017.1">
    <property type="nucleotide sequence ID" value="NZ_SJZB01000043.1"/>
</dbReference>
<accession>A0A4R1B2P0</accession>
<reference evidence="1 2" key="1">
    <citation type="submission" date="2019-03" db="EMBL/GenBank/DDBJ databases">
        <title>Genome sequence of Thiobacillaceae bacterium LSR1, a sulfur-oxidizing bacterium isolated from freshwater sediment.</title>
        <authorList>
            <person name="Li S."/>
        </authorList>
    </citation>
    <scope>NUCLEOTIDE SEQUENCE [LARGE SCALE GENOMIC DNA]</scope>
    <source>
        <strain evidence="1 2">LSR1</strain>
    </source>
</reference>
<proteinExistence type="predicted"/>
<name>A0A4R1B2P0_9PROT</name>
<protein>
    <submittedName>
        <fullName evidence="1">Uncharacterized protein</fullName>
    </submittedName>
</protein>
<sequence>MTTEIGRLAITLPAGFEGRAKHIGRLVGEHLADCALPAGRLAQLGVGPVRVDARRSDRAIAEHIAQSIRAAITQGVRS</sequence>
<evidence type="ECO:0000313" key="2">
    <source>
        <dbReference type="Proteomes" id="UP000295443"/>
    </source>
</evidence>
<keyword evidence="2" id="KW-1185">Reference proteome</keyword>